<organism evidence="1 2">
    <name type="scientific">Photobacterium leiognathi subsp. mandapamensis</name>
    <name type="common">Photobacterium mandapamensis</name>
    <dbReference type="NCBI Taxonomy" id="48408"/>
    <lineage>
        <taxon>Bacteria</taxon>
        <taxon>Pseudomonadati</taxon>
        <taxon>Pseudomonadota</taxon>
        <taxon>Gammaproteobacteria</taxon>
        <taxon>Vibrionales</taxon>
        <taxon>Vibrionaceae</taxon>
        <taxon>Photobacterium</taxon>
    </lineage>
</organism>
<evidence type="ECO:0008006" key="3">
    <source>
        <dbReference type="Google" id="ProtNLM"/>
    </source>
</evidence>
<dbReference type="RefSeq" id="WP_107185365.1">
    <property type="nucleotide sequence ID" value="NZ_JAWQGC010000001.1"/>
</dbReference>
<comment type="caution">
    <text evidence="1">The sequence shown here is derived from an EMBL/GenBank/DDBJ whole genome shotgun (WGS) entry which is preliminary data.</text>
</comment>
<dbReference type="Pfam" id="PF14907">
    <property type="entry name" value="NTP_transf_5"/>
    <property type="match status" value="1"/>
</dbReference>
<protein>
    <recommendedName>
        <fullName evidence="3">Nucleotidyltransferase family protein</fullName>
    </recommendedName>
</protein>
<sequence>MTSRQVQLIDILCLPTLLLTLDHKSLYQIITEARHLSLLGQLKTACELDGIWDELPLFMQQQLLSGFHSFEKQKKALVFEHEELKAQFKDVLPSWRYIRGSALQFSEVEMFKGRIKNNIDILISENHVDAVLDQLLNHGWRYKNITDYEETFYCRWSNQTSPLIHKERRTELAIHLRLLPKTLRHKLDEIPLLHHHTSPITAHPATLLSPEAMVTHQAIMFFNQVNFQYGLRDLYDLHLQFSHFGKQRLFWHNLIQLHQQIGKDNSLFMALGLCHELFALKIPDNMMQFLNQHASHRFIFWLYKERFSEVIRNAFPNYQNSDYRFAVKSLRFRGRLKRMPLYAILPHIIKKKIINLMPHEEDEEIIY</sequence>
<accession>A0A2T3KTW8</accession>
<reference evidence="1 2" key="1">
    <citation type="submission" date="2018-03" db="EMBL/GenBank/DDBJ databases">
        <title>Whole genome sequencing of Histamine producing bacteria.</title>
        <authorList>
            <person name="Butler K."/>
        </authorList>
    </citation>
    <scope>NUCLEOTIDE SEQUENCE [LARGE SCALE GENOMIC DNA]</scope>
    <source>
        <strain evidence="1 2">Res.4.1</strain>
    </source>
</reference>
<evidence type="ECO:0000313" key="1">
    <source>
        <dbReference type="EMBL" id="PSV10091.1"/>
    </source>
</evidence>
<dbReference type="AlphaFoldDB" id="A0A2T3KTW8"/>
<dbReference type="InterPro" id="IPR039498">
    <property type="entry name" value="NTP_transf_5"/>
</dbReference>
<name>A0A2T3KTW8_PHOLD</name>
<proteinExistence type="predicted"/>
<dbReference type="EMBL" id="PYNS01000014">
    <property type="protein sequence ID" value="PSV10091.1"/>
    <property type="molecule type" value="Genomic_DNA"/>
</dbReference>
<gene>
    <name evidence="1" type="ORF">C0W93_13140</name>
</gene>
<evidence type="ECO:0000313" key="2">
    <source>
        <dbReference type="Proteomes" id="UP000240530"/>
    </source>
</evidence>
<dbReference type="Proteomes" id="UP000240530">
    <property type="component" value="Unassembled WGS sequence"/>
</dbReference>